<organism evidence="1 2">
    <name type="scientific">Apiospora kogelbergensis</name>
    <dbReference type="NCBI Taxonomy" id="1337665"/>
    <lineage>
        <taxon>Eukaryota</taxon>
        <taxon>Fungi</taxon>
        <taxon>Dikarya</taxon>
        <taxon>Ascomycota</taxon>
        <taxon>Pezizomycotina</taxon>
        <taxon>Sordariomycetes</taxon>
        <taxon>Xylariomycetidae</taxon>
        <taxon>Amphisphaeriales</taxon>
        <taxon>Apiosporaceae</taxon>
        <taxon>Apiospora</taxon>
    </lineage>
</organism>
<sequence>MHRLFLNLCTSVIPSPLFGPTKVHGEQEPDDGLGLLAHFIRRTSEVHKLEKHGHVRADRGDAVSVVITGGSANLFIPNVEGILERSESFEATPLSLQVKLSSTDQLADHIMIPHFDGRPEMEQLGFDHLL</sequence>
<protein>
    <submittedName>
        <fullName evidence="1">Uncharacterized protein</fullName>
    </submittedName>
</protein>
<dbReference type="Proteomes" id="UP001392437">
    <property type="component" value="Unassembled WGS sequence"/>
</dbReference>
<evidence type="ECO:0000313" key="1">
    <source>
        <dbReference type="EMBL" id="KAK8109547.1"/>
    </source>
</evidence>
<keyword evidence="2" id="KW-1185">Reference proteome</keyword>
<evidence type="ECO:0000313" key="2">
    <source>
        <dbReference type="Proteomes" id="UP001392437"/>
    </source>
</evidence>
<dbReference type="AlphaFoldDB" id="A0AAW0QMV7"/>
<accession>A0AAW0QMV7</accession>
<proteinExistence type="predicted"/>
<gene>
    <name evidence="1" type="ORF">PG999_007684</name>
</gene>
<comment type="caution">
    <text evidence="1">The sequence shown here is derived from an EMBL/GenBank/DDBJ whole genome shotgun (WGS) entry which is preliminary data.</text>
</comment>
<dbReference type="EMBL" id="JAQQWP010000007">
    <property type="protein sequence ID" value="KAK8109547.1"/>
    <property type="molecule type" value="Genomic_DNA"/>
</dbReference>
<name>A0AAW0QMV7_9PEZI</name>
<reference evidence="1 2" key="1">
    <citation type="submission" date="2023-01" db="EMBL/GenBank/DDBJ databases">
        <title>Analysis of 21 Apiospora genomes using comparative genomics revels a genus with tremendous synthesis potential of carbohydrate active enzymes and secondary metabolites.</title>
        <authorList>
            <person name="Sorensen T."/>
        </authorList>
    </citation>
    <scope>NUCLEOTIDE SEQUENCE [LARGE SCALE GENOMIC DNA]</scope>
    <source>
        <strain evidence="1 2">CBS 117206</strain>
    </source>
</reference>